<evidence type="ECO:0000259" key="1">
    <source>
        <dbReference type="PROSITE" id="PS50943"/>
    </source>
</evidence>
<dbReference type="EMBL" id="CP000155">
    <property type="protein sequence ID" value="ABC31589.1"/>
    <property type="molecule type" value="Genomic_DNA"/>
</dbReference>
<dbReference type="RefSeq" id="WP_011398654.1">
    <property type="nucleotide sequence ID" value="NC_007645.1"/>
</dbReference>
<dbReference type="GO" id="GO:0003677">
    <property type="term" value="F:DNA binding"/>
    <property type="evidence" value="ECO:0007669"/>
    <property type="project" value="InterPro"/>
</dbReference>
<dbReference type="AlphaFoldDB" id="Q2SCN5"/>
<dbReference type="SMART" id="SM00530">
    <property type="entry name" value="HTH_XRE"/>
    <property type="match status" value="1"/>
</dbReference>
<dbReference type="KEGG" id="hch:HCH_04898"/>
<gene>
    <name evidence="2" type="ordered locus">HCH_04898</name>
</gene>
<reference evidence="2 3" key="1">
    <citation type="journal article" date="2005" name="Nucleic Acids Res.">
        <title>Genomic blueprint of Hahella chejuensis, a marine microbe producing an algicidal agent.</title>
        <authorList>
            <person name="Jeong H."/>
            <person name="Yim J.H."/>
            <person name="Lee C."/>
            <person name="Choi S.-H."/>
            <person name="Park Y.K."/>
            <person name="Yoon S.H."/>
            <person name="Hur C.-G."/>
            <person name="Kang H.-Y."/>
            <person name="Kim D."/>
            <person name="Lee H.H."/>
            <person name="Park K.H."/>
            <person name="Park S.-H."/>
            <person name="Park H.-S."/>
            <person name="Lee H.K."/>
            <person name="Oh T.K."/>
            <person name="Kim J.F."/>
        </authorList>
    </citation>
    <scope>NUCLEOTIDE SEQUENCE [LARGE SCALE GENOMIC DNA]</scope>
    <source>
        <strain evidence="2 3">KCTC 2396</strain>
    </source>
</reference>
<dbReference type="InterPro" id="IPR001387">
    <property type="entry name" value="Cro/C1-type_HTH"/>
</dbReference>
<dbReference type="CDD" id="cd00093">
    <property type="entry name" value="HTH_XRE"/>
    <property type="match status" value="1"/>
</dbReference>
<dbReference type="OrthoDB" id="6371032at2"/>
<dbReference type="Proteomes" id="UP000000238">
    <property type="component" value="Chromosome"/>
</dbReference>
<feature type="domain" description="HTH cro/C1-type" evidence="1">
    <location>
        <begin position="11"/>
        <end position="69"/>
    </location>
</feature>
<organism evidence="2 3">
    <name type="scientific">Hahella chejuensis (strain KCTC 2396)</name>
    <dbReference type="NCBI Taxonomy" id="349521"/>
    <lineage>
        <taxon>Bacteria</taxon>
        <taxon>Pseudomonadati</taxon>
        <taxon>Pseudomonadota</taxon>
        <taxon>Gammaproteobacteria</taxon>
        <taxon>Oceanospirillales</taxon>
        <taxon>Hahellaceae</taxon>
        <taxon>Hahella</taxon>
    </lineage>
</organism>
<keyword evidence="3" id="KW-1185">Reference proteome</keyword>
<name>Q2SCN5_HAHCH</name>
<dbReference type="PROSITE" id="PS50943">
    <property type="entry name" value="HTH_CROC1"/>
    <property type="match status" value="1"/>
</dbReference>
<dbReference type="STRING" id="349521.HCH_04898"/>
<dbReference type="HOGENOM" id="CLU_153825_0_0_6"/>
<evidence type="ECO:0000313" key="3">
    <source>
        <dbReference type="Proteomes" id="UP000000238"/>
    </source>
</evidence>
<sequence length="141" mass="16439">MKYLRTFYQRLRDFRHKKKLTLEDIATFCQVDVTVVAGWENPIESQRCYPSIDNLFDLCVKTGVSLDALLDFDQNEKTNPQLDLPGFEMGEDGDLDTVIERLTKVMEEALPDSTERLLLKRFRASDEDKKRFILQLMNNGD</sequence>
<dbReference type="SUPFAM" id="SSF47413">
    <property type="entry name" value="lambda repressor-like DNA-binding domains"/>
    <property type="match status" value="1"/>
</dbReference>
<evidence type="ECO:0000313" key="2">
    <source>
        <dbReference type="EMBL" id="ABC31589.1"/>
    </source>
</evidence>
<dbReference type="Gene3D" id="1.10.260.40">
    <property type="entry name" value="lambda repressor-like DNA-binding domains"/>
    <property type="match status" value="1"/>
</dbReference>
<protein>
    <recommendedName>
        <fullName evidence="1">HTH cro/C1-type domain-containing protein</fullName>
    </recommendedName>
</protein>
<proteinExistence type="predicted"/>
<dbReference type="InterPro" id="IPR010982">
    <property type="entry name" value="Lambda_DNA-bd_dom_sf"/>
</dbReference>
<accession>Q2SCN5</accession>
<dbReference type="eggNOG" id="COG1396">
    <property type="taxonomic scope" value="Bacteria"/>
</dbReference>